<proteinExistence type="predicted"/>
<dbReference type="EMBL" id="PFSJ01000014">
    <property type="protein sequence ID" value="PJC23747.1"/>
    <property type="molecule type" value="Genomic_DNA"/>
</dbReference>
<reference evidence="4" key="1">
    <citation type="submission" date="2017-09" db="EMBL/GenBank/DDBJ databases">
        <title>Depth-based differentiation of microbial function through sediment-hosted aquifers and enrichment of novel symbionts in the deep terrestrial subsurface.</title>
        <authorList>
            <person name="Probst A.J."/>
            <person name="Ladd B."/>
            <person name="Jarett J.K."/>
            <person name="Geller-Mcgrath D.E."/>
            <person name="Sieber C.M.K."/>
            <person name="Emerson J.B."/>
            <person name="Anantharaman K."/>
            <person name="Thomas B.C."/>
            <person name="Malmstrom R."/>
            <person name="Stieglmeier M."/>
            <person name="Klingl A."/>
            <person name="Woyke T."/>
            <person name="Ryan C.M."/>
            <person name="Banfield J.F."/>
        </authorList>
    </citation>
    <scope>NUCLEOTIDE SEQUENCE [LARGE SCALE GENOMIC DNA]</scope>
</reference>
<feature type="compositionally biased region" description="Polar residues" evidence="1">
    <location>
        <begin position="59"/>
        <end position="72"/>
    </location>
</feature>
<comment type="caution">
    <text evidence="3">The sequence shown here is derived from an EMBL/GenBank/DDBJ whole genome shotgun (WGS) entry which is preliminary data.</text>
</comment>
<evidence type="ECO:0000313" key="3">
    <source>
        <dbReference type="EMBL" id="PJC23747.1"/>
    </source>
</evidence>
<keyword evidence="2" id="KW-1133">Transmembrane helix</keyword>
<keyword evidence="2" id="KW-0812">Transmembrane</keyword>
<feature type="region of interest" description="Disordered" evidence="1">
    <location>
        <begin position="56"/>
        <end position="106"/>
    </location>
</feature>
<feature type="transmembrane region" description="Helical" evidence="2">
    <location>
        <begin position="21"/>
        <end position="44"/>
    </location>
</feature>
<dbReference type="Proteomes" id="UP000229756">
    <property type="component" value="Unassembled WGS sequence"/>
</dbReference>
<evidence type="ECO:0000256" key="2">
    <source>
        <dbReference type="SAM" id="Phobius"/>
    </source>
</evidence>
<evidence type="ECO:0000256" key="1">
    <source>
        <dbReference type="SAM" id="MobiDB-lite"/>
    </source>
</evidence>
<dbReference type="AlphaFoldDB" id="A0A2M8EM37"/>
<accession>A0A2M8EM37</accession>
<feature type="compositionally biased region" description="Polar residues" evidence="1">
    <location>
        <begin position="79"/>
        <end position="88"/>
    </location>
</feature>
<organism evidence="3 4">
    <name type="scientific">candidate division WWE3 bacterium CG_4_9_14_0_2_um_filter_35_11</name>
    <dbReference type="NCBI Taxonomy" id="1975077"/>
    <lineage>
        <taxon>Bacteria</taxon>
        <taxon>Katanobacteria</taxon>
    </lineage>
</organism>
<evidence type="ECO:0000313" key="4">
    <source>
        <dbReference type="Proteomes" id="UP000229756"/>
    </source>
</evidence>
<keyword evidence="2" id="KW-0472">Membrane</keyword>
<name>A0A2M8EM37_UNCKA</name>
<gene>
    <name evidence="3" type="ORF">CO058_01835</name>
</gene>
<sequence>MARKKQNSLFDQAKSWRESDTAKAVGTVLAVLLIPASVIAWNYLSSSKTDIVDDKAASTEVTQNDENPVSETNIEEDSQTISETNEATEISGIGGVKVLPDTNSKE</sequence>
<protein>
    <submittedName>
        <fullName evidence="3">Uncharacterized protein</fullName>
    </submittedName>
</protein>